<comment type="caution">
    <text evidence="2">The sequence shown here is derived from an EMBL/GenBank/DDBJ whole genome shotgun (WGS) entry which is preliminary data.</text>
</comment>
<feature type="non-terminal residue" evidence="2">
    <location>
        <position position="1"/>
    </location>
</feature>
<protein>
    <submittedName>
        <fullName evidence="2">Uncharacterized protein</fullName>
    </submittedName>
</protein>
<accession>A0A0F9G0H7</accession>
<feature type="region of interest" description="Disordered" evidence="1">
    <location>
        <begin position="110"/>
        <end position="141"/>
    </location>
</feature>
<sequence length="141" mass="14859">LRLGNAVRHPARTTGANNIPNPIGGATRLLSFFHSPYLILENFTMAKAKIETQLSSDSMQKINSIAGAIWTGAFQVVDGTPNGADKFSSETASKVAGACRKAAERALTKLLSTPVSAEPSDEDDTPAVSEPYSDRLAPSAL</sequence>
<organism evidence="2">
    <name type="scientific">marine sediment metagenome</name>
    <dbReference type="NCBI Taxonomy" id="412755"/>
    <lineage>
        <taxon>unclassified sequences</taxon>
        <taxon>metagenomes</taxon>
        <taxon>ecological metagenomes</taxon>
    </lineage>
</organism>
<evidence type="ECO:0000256" key="1">
    <source>
        <dbReference type="SAM" id="MobiDB-lite"/>
    </source>
</evidence>
<proteinExistence type="predicted"/>
<gene>
    <name evidence="2" type="ORF">LCGC14_2178580</name>
</gene>
<evidence type="ECO:0000313" key="2">
    <source>
        <dbReference type="EMBL" id="KKL63095.1"/>
    </source>
</evidence>
<dbReference type="EMBL" id="LAZR01028282">
    <property type="protein sequence ID" value="KKL63095.1"/>
    <property type="molecule type" value="Genomic_DNA"/>
</dbReference>
<reference evidence="2" key="1">
    <citation type="journal article" date="2015" name="Nature">
        <title>Complex archaea that bridge the gap between prokaryotes and eukaryotes.</title>
        <authorList>
            <person name="Spang A."/>
            <person name="Saw J.H."/>
            <person name="Jorgensen S.L."/>
            <person name="Zaremba-Niedzwiedzka K."/>
            <person name="Martijn J."/>
            <person name="Lind A.E."/>
            <person name="van Eijk R."/>
            <person name="Schleper C."/>
            <person name="Guy L."/>
            <person name="Ettema T.J."/>
        </authorList>
    </citation>
    <scope>NUCLEOTIDE SEQUENCE</scope>
</reference>
<dbReference type="AlphaFoldDB" id="A0A0F9G0H7"/>
<name>A0A0F9G0H7_9ZZZZ</name>